<sequence length="203" mass="22807">MPDTPVGTLTRFSGAHASPISGHSQGRTDLGSSVVASRWFSPGASLSTPRGGGGFSSYVFWVRYPLEVRVKLPSLLRTHLGMKKENKIMWVVVAVVEATEGHEALQVAEPSKESQHDSAVTQPKSSDVPRPDAPPPKRMLRNEYQRKLFKKNKLFEPFQNYVKAFRVPWENPTVGSLHWMCLLLKVPYGFWETSSWERTTLVV</sequence>
<proteinExistence type="predicted"/>
<feature type="region of interest" description="Disordered" evidence="1">
    <location>
        <begin position="106"/>
        <end position="138"/>
    </location>
</feature>
<organism evidence="2 3">
    <name type="scientific">Stephania cephalantha</name>
    <dbReference type="NCBI Taxonomy" id="152367"/>
    <lineage>
        <taxon>Eukaryota</taxon>
        <taxon>Viridiplantae</taxon>
        <taxon>Streptophyta</taxon>
        <taxon>Embryophyta</taxon>
        <taxon>Tracheophyta</taxon>
        <taxon>Spermatophyta</taxon>
        <taxon>Magnoliopsida</taxon>
        <taxon>Ranunculales</taxon>
        <taxon>Menispermaceae</taxon>
        <taxon>Menispermoideae</taxon>
        <taxon>Cissampelideae</taxon>
        <taxon>Stephania</taxon>
    </lineage>
</organism>
<evidence type="ECO:0000313" key="3">
    <source>
        <dbReference type="Proteomes" id="UP001419268"/>
    </source>
</evidence>
<accession>A0AAP0JVP3</accession>
<comment type="caution">
    <text evidence="2">The sequence shown here is derived from an EMBL/GenBank/DDBJ whole genome shotgun (WGS) entry which is preliminary data.</text>
</comment>
<keyword evidence="3" id="KW-1185">Reference proteome</keyword>
<dbReference type="Proteomes" id="UP001419268">
    <property type="component" value="Unassembled WGS sequence"/>
</dbReference>
<evidence type="ECO:0000313" key="2">
    <source>
        <dbReference type="EMBL" id="KAK9139772.1"/>
    </source>
</evidence>
<protein>
    <submittedName>
        <fullName evidence="2">Uncharacterized protein</fullName>
    </submittedName>
</protein>
<feature type="region of interest" description="Disordered" evidence="1">
    <location>
        <begin position="1"/>
        <end position="29"/>
    </location>
</feature>
<reference evidence="2 3" key="1">
    <citation type="submission" date="2024-01" db="EMBL/GenBank/DDBJ databases">
        <title>Genome assemblies of Stephania.</title>
        <authorList>
            <person name="Yang L."/>
        </authorList>
    </citation>
    <scope>NUCLEOTIDE SEQUENCE [LARGE SCALE GENOMIC DNA]</scope>
    <source>
        <strain evidence="2">JXDWG</strain>
        <tissue evidence="2">Leaf</tissue>
    </source>
</reference>
<evidence type="ECO:0000256" key="1">
    <source>
        <dbReference type="SAM" id="MobiDB-lite"/>
    </source>
</evidence>
<dbReference type="EMBL" id="JBBNAG010000004">
    <property type="protein sequence ID" value="KAK9139772.1"/>
    <property type="molecule type" value="Genomic_DNA"/>
</dbReference>
<dbReference type="AlphaFoldDB" id="A0AAP0JVP3"/>
<name>A0AAP0JVP3_9MAGN</name>
<gene>
    <name evidence="2" type="ORF">Scep_009453</name>
</gene>